<proteinExistence type="predicted"/>
<keyword evidence="2" id="KW-0812">Transmembrane</keyword>
<comment type="caution">
    <text evidence="3">The sequence shown here is derived from an EMBL/GenBank/DDBJ whole genome shotgun (WGS) entry which is preliminary data.</text>
</comment>
<protein>
    <recommendedName>
        <fullName evidence="5">DUF11 domain-containing protein</fullName>
    </recommendedName>
</protein>
<gene>
    <name evidence="3" type="ORF">COV01_01000</name>
</gene>
<name>A0A2M8LD82_9BACT</name>
<feature type="compositionally biased region" description="Basic and acidic residues" evidence="1">
    <location>
        <begin position="21"/>
        <end position="36"/>
    </location>
</feature>
<evidence type="ECO:0000256" key="2">
    <source>
        <dbReference type="SAM" id="Phobius"/>
    </source>
</evidence>
<dbReference type="EMBL" id="PFEQ01000001">
    <property type="protein sequence ID" value="PJE74593.1"/>
    <property type="molecule type" value="Genomic_DNA"/>
</dbReference>
<evidence type="ECO:0000313" key="4">
    <source>
        <dbReference type="Proteomes" id="UP000228700"/>
    </source>
</evidence>
<accession>A0A2M8LD82</accession>
<keyword evidence="2" id="KW-1133">Transmembrane helix</keyword>
<evidence type="ECO:0000256" key="1">
    <source>
        <dbReference type="SAM" id="MobiDB-lite"/>
    </source>
</evidence>
<feature type="region of interest" description="Disordered" evidence="1">
    <location>
        <begin position="21"/>
        <end position="45"/>
    </location>
</feature>
<evidence type="ECO:0000313" key="3">
    <source>
        <dbReference type="EMBL" id="PJE74593.1"/>
    </source>
</evidence>
<dbReference type="AlphaFoldDB" id="A0A2M8LD82"/>
<organism evidence="3 4">
    <name type="scientific">Candidatus Taylorbacteria bacterium CG10_big_fil_rev_8_21_14_0_10_41_48</name>
    <dbReference type="NCBI Taxonomy" id="1975024"/>
    <lineage>
        <taxon>Bacteria</taxon>
        <taxon>Candidatus Tayloriibacteriota</taxon>
    </lineage>
</organism>
<keyword evidence="2" id="KW-0472">Membrane</keyword>
<sequence length="636" mass="68507">MFESDKKSALDRLKKGLYSRTDRFGESPRHEIHSTDGEVPSSWEEKKEEVVTPDLHPQVRVWYKRVLVGSAIFFVIAFLVAAYALIGGKTFVSVDNIDIRIEGPASVAGGETLTLSTTIDNKNATDMQLTDLIVEFPDGAKDPINQSKDLTRERISVGDIASGAVAQKTVRAVLYGESGAERKIKFTVEYRTPGSNAIFFKEKYYTLSISSSPITLSIDALDSVTAGTDSPMKITVTSNTTSVVKDVLLSLEYPFGWTLSSADPMPTFSGSVWRIGDLSPGSKRTITLRGMAQGQDGEERTIHAHVGIQSASDEKEISTAIISSSHTFLLEKPFLSLDVSLNGIRSGDLPVEPGRLVRVDVIWTNNMPEKITNGRIEAKLSGTALDRNSVSTDGNGYYDSRTNTIIWDGGRLSDLKEIPPGATGRVGFSFYPLRSSSEIQSNASINVSILAIGDRIGVSGGSQSVQSTASRTIKLVSNLSLASRALRTQGAFSNTGPVPPRADEETTYTVIWTLTNTSNNIRNAEVVANLPQGVRWTGLVSPTDAGLSYNDSTGEIVWNAGNIVAGSQSQPKEVSFQVGITPNVSQIGSVPQIIGQALVTATDDFTGATLTNNSSALTTRTMTDIFWKSGDEVVQQ</sequence>
<reference evidence="4" key="1">
    <citation type="submission" date="2017-09" db="EMBL/GenBank/DDBJ databases">
        <title>Depth-based differentiation of microbial function through sediment-hosted aquifers and enrichment of novel symbionts in the deep terrestrial subsurface.</title>
        <authorList>
            <person name="Probst A.J."/>
            <person name="Ladd B."/>
            <person name="Jarett J.K."/>
            <person name="Geller-Mcgrath D.E."/>
            <person name="Sieber C.M.K."/>
            <person name="Emerson J.B."/>
            <person name="Anantharaman K."/>
            <person name="Thomas B.C."/>
            <person name="Malmstrom R."/>
            <person name="Stieglmeier M."/>
            <person name="Klingl A."/>
            <person name="Woyke T."/>
            <person name="Ryan C.M."/>
            <person name="Banfield J.F."/>
        </authorList>
    </citation>
    <scope>NUCLEOTIDE SEQUENCE [LARGE SCALE GENOMIC DNA]</scope>
</reference>
<feature type="transmembrane region" description="Helical" evidence="2">
    <location>
        <begin position="66"/>
        <end position="86"/>
    </location>
</feature>
<evidence type="ECO:0008006" key="5">
    <source>
        <dbReference type="Google" id="ProtNLM"/>
    </source>
</evidence>
<dbReference type="Proteomes" id="UP000228700">
    <property type="component" value="Unassembled WGS sequence"/>
</dbReference>